<reference evidence="2" key="1">
    <citation type="submission" date="2020-09" db="EMBL/GenBank/DDBJ databases">
        <title>Taishania pollutisoli gen. nov., sp. nov., Isolated from Tetrabromobisphenol A-Contaminated Soil.</title>
        <authorList>
            <person name="Chen Q."/>
        </authorList>
    </citation>
    <scope>NUCLEOTIDE SEQUENCE</scope>
    <source>
        <strain evidence="2">CZZ-1</strain>
    </source>
</reference>
<keyword evidence="1" id="KW-0472">Membrane</keyword>
<organism evidence="2 3">
    <name type="scientific">Taishania pollutisoli</name>
    <dbReference type="NCBI Taxonomy" id="2766479"/>
    <lineage>
        <taxon>Bacteria</taxon>
        <taxon>Pseudomonadati</taxon>
        <taxon>Bacteroidota</taxon>
        <taxon>Flavobacteriia</taxon>
        <taxon>Flavobacteriales</taxon>
        <taxon>Crocinitomicaceae</taxon>
        <taxon>Taishania</taxon>
    </lineage>
</organism>
<gene>
    <name evidence="2" type="ORF">H9Y05_13285</name>
</gene>
<keyword evidence="3" id="KW-1185">Reference proteome</keyword>
<evidence type="ECO:0000313" key="3">
    <source>
        <dbReference type="Proteomes" id="UP000652681"/>
    </source>
</evidence>
<dbReference type="RefSeq" id="WP_216714559.1">
    <property type="nucleotide sequence ID" value="NZ_JACVEL010000010.1"/>
</dbReference>
<keyword evidence="1" id="KW-1133">Transmembrane helix</keyword>
<dbReference type="EMBL" id="JACVEL010000010">
    <property type="protein sequence ID" value="MBC9813445.1"/>
    <property type="molecule type" value="Genomic_DNA"/>
</dbReference>
<evidence type="ECO:0000256" key="1">
    <source>
        <dbReference type="SAM" id="Phobius"/>
    </source>
</evidence>
<evidence type="ECO:0000313" key="2">
    <source>
        <dbReference type="EMBL" id="MBC9813445.1"/>
    </source>
</evidence>
<keyword evidence="1" id="KW-0812">Transmembrane</keyword>
<name>A0A8J6PFI1_9FLAO</name>
<dbReference type="Proteomes" id="UP000652681">
    <property type="component" value="Unassembled WGS sequence"/>
</dbReference>
<protein>
    <submittedName>
        <fullName evidence="2">Uncharacterized protein</fullName>
    </submittedName>
</protein>
<feature type="transmembrane region" description="Helical" evidence="1">
    <location>
        <begin position="12"/>
        <end position="32"/>
    </location>
</feature>
<sequence>MNTTNKKNTKIGIGAGLIVSAIILGIAAVPLYRTFFGTHSIYDEPNKENTKIIPMLDEQIERALNDHTQSTMHPGFRSESRENTAAFLSTIRSIQSYARYGVESTQARNNLELKITFTNGKTVDKVYTGQTVSGFMGPALLMKVYLKDGKTEKVLTNGMEKTGSPDWIINDLYLLIDSAIGYDISVNEHRYFPPRKTQKDFEKEWEEK</sequence>
<dbReference type="AlphaFoldDB" id="A0A8J6PFI1"/>
<comment type="caution">
    <text evidence="2">The sequence shown here is derived from an EMBL/GenBank/DDBJ whole genome shotgun (WGS) entry which is preliminary data.</text>
</comment>
<accession>A0A8J6PFI1</accession>
<proteinExistence type="predicted"/>